<accession>A0ABY5C4R3</accession>
<protein>
    <submittedName>
        <fullName evidence="1">Uncharacterized protein</fullName>
    </submittedName>
</protein>
<dbReference type="EMBL" id="CP097478">
    <property type="protein sequence ID" value="USS92818.1"/>
    <property type="molecule type" value="Genomic_DNA"/>
</dbReference>
<keyword evidence="2" id="KW-1185">Reference proteome</keyword>
<gene>
    <name evidence="1" type="ORF">M8332_04080</name>
</gene>
<reference evidence="1" key="1">
    <citation type="submission" date="2022-05" db="EMBL/GenBank/DDBJ databases">
        <authorList>
            <person name="Oliphant S.A."/>
            <person name="Watson-Haigh N.S."/>
            <person name="Sumby K.M."/>
            <person name="Gardner J.M."/>
            <person name="Jiranek V."/>
        </authorList>
    </citation>
    <scope>NUCLEOTIDE SEQUENCE</scope>
    <source>
        <strain evidence="1">Ru20-1</strain>
    </source>
</reference>
<evidence type="ECO:0000313" key="1">
    <source>
        <dbReference type="EMBL" id="USS92818.1"/>
    </source>
</evidence>
<dbReference type="RefSeq" id="WP_252779576.1">
    <property type="nucleotide sequence ID" value="NZ_CP097478.1"/>
</dbReference>
<name>A0ABY5C4R3_9LACO</name>
<evidence type="ECO:0000313" key="2">
    <source>
        <dbReference type="Proteomes" id="UP001057532"/>
    </source>
</evidence>
<proteinExistence type="predicted"/>
<dbReference type="Proteomes" id="UP001057532">
    <property type="component" value="Chromosome"/>
</dbReference>
<sequence>MDITEFNYYQNLKSRLTKVQAELKEEQTAYLKQMGNLKQLYNDYDVATTEQLANALNQGDDDQFTAEIATALDEHDQTFLLANVQTLNPSEAQQLAAISAEANDVETELTRVEKFYQEFALPLLDRLKTNRMLHVEQLTTSGSDCDTVVEINYFSTFDDFKEDFNGAAYVGEVIEQHLQDQKPISVIVTDQNYPNKYDVTLMPTDEESDDGR</sequence>
<organism evidence="1 2">
    <name type="scientific">Fructilactobacillus ixorae</name>
    <dbReference type="NCBI Taxonomy" id="1750535"/>
    <lineage>
        <taxon>Bacteria</taxon>
        <taxon>Bacillati</taxon>
        <taxon>Bacillota</taxon>
        <taxon>Bacilli</taxon>
        <taxon>Lactobacillales</taxon>
        <taxon>Lactobacillaceae</taxon>
        <taxon>Fructilactobacillus</taxon>
    </lineage>
</organism>